<dbReference type="InterPro" id="IPR002641">
    <property type="entry name" value="PNPLA_dom"/>
</dbReference>
<feature type="active site" description="Proton acceptor" evidence="4">
    <location>
        <position position="178"/>
    </location>
</feature>
<dbReference type="PANTHER" id="PTHR14226:SF25">
    <property type="entry name" value="PHOSPHOESTERASE"/>
    <property type="match status" value="1"/>
</dbReference>
<evidence type="ECO:0000259" key="5">
    <source>
        <dbReference type="PROSITE" id="PS51635"/>
    </source>
</evidence>
<feature type="domain" description="PNPLA" evidence="5">
    <location>
        <begin position="17"/>
        <end position="191"/>
    </location>
</feature>
<dbReference type="EMBL" id="JACHHZ010000002">
    <property type="protein sequence ID" value="MBB6092471.1"/>
    <property type="molecule type" value="Genomic_DNA"/>
</dbReference>
<dbReference type="GO" id="GO:0016042">
    <property type="term" value="P:lipid catabolic process"/>
    <property type="evidence" value="ECO:0007669"/>
    <property type="project" value="UniProtKB-UniRule"/>
</dbReference>
<keyword evidence="3 4" id="KW-0443">Lipid metabolism</keyword>
<dbReference type="InterPro" id="IPR050301">
    <property type="entry name" value="NTE"/>
</dbReference>
<dbReference type="InterPro" id="IPR016035">
    <property type="entry name" value="Acyl_Trfase/lysoPLipase"/>
</dbReference>
<keyword evidence="1 4" id="KW-0378">Hydrolase</keyword>
<proteinExistence type="predicted"/>
<feature type="active site" description="Nucleophile" evidence="4">
    <location>
        <position position="50"/>
    </location>
</feature>
<keyword evidence="7" id="KW-1185">Reference proteome</keyword>
<sequence length="291" mass="31252">MSSPTPSISPPRPRLALVLGSGGVRSIAALGIADVLAREGLRPDLVVGCSSGAIFGATISMGLDSTDSLALATRLWSADLTQKKRWKSYAQLVAPRLMGFDANFSLRDACLIAHRIEQAFGERCLENLPTPLRVVTTDSMTGEGVVLRSGLVRDALRASIALPFIFPSVEIGGRRLSDGVVSNPLPVSVAQDAEAVIALGFRGSMPRRIDRPSRLMAQVSTAMINNLQQSQMRAAIASGQRVLNFELDIDRRIGLWQTSAMPRIFEAGRTAAQRRLGDIHALLDAADRRAA</sequence>
<protein>
    <submittedName>
        <fullName evidence="6">NTE family protein</fullName>
    </submittedName>
</protein>
<comment type="caution">
    <text evidence="4">Lacks conserved residue(s) required for the propagation of feature annotation.</text>
</comment>
<dbReference type="GO" id="GO:0016787">
    <property type="term" value="F:hydrolase activity"/>
    <property type="evidence" value="ECO:0007669"/>
    <property type="project" value="UniProtKB-UniRule"/>
</dbReference>
<dbReference type="Gene3D" id="3.40.1090.10">
    <property type="entry name" value="Cytosolic phospholipase A2 catalytic domain"/>
    <property type="match status" value="2"/>
</dbReference>
<dbReference type="AlphaFoldDB" id="A0A841HH49"/>
<keyword evidence="2 4" id="KW-0442">Lipid degradation</keyword>
<evidence type="ECO:0000313" key="6">
    <source>
        <dbReference type="EMBL" id="MBB6092471.1"/>
    </source>
</evidence>
<evidence type="ECO:0000313" key="7">
    <source>
        <dbReference type="Proteomes" id="UP000588068"/>
    </source>
</evidence>
<dbReference type="Pfam" id="PF01734">
    <property type="entry name" value="Patatin"/>
    <property type="match status" value="1"/>
</dbReference>
<evidence type="ECO:0000256" key="4">
    <source>
        <dbReference type="PROSITE-ProRule" id="PRU01161"/>
    </source>
</evidence>
<reference evidence="6 7" key="1">
    <citation type="submission" date="2020-08" db="EMBL/GenBank/DDBJ databases">
        <title>Genomic Encyclopedia of Type Strains, Phase IV (KMG-IV): sequencing the most valuable type-strain genomes for metagenomic binning, comparative biology and taxonomic classification.</title>
        <authorList>
            <person name="Goeker M."/>
        </authorList>
    </citation>
    <scope>NUCLEOTIDE SEQUENCE [LARGE SCALE GENOMIC DNA]</scope>
    <source>
        <strain evidence="6 7">DSM 26723</strain>
    </source>
</reference>
<gene>
    <name evidence="6" type="ORF">HNQ60_001349</name>
</gene>
<evidence type="ECO:0000256" key="3">
    <source>
        <dbReference type="ARBA" id="ARBA00023098"/>
    </source>
</evidence>
<accession>A0A841HH49</accession>
<dbReference type="PANTHER" id="PTHR14226">
    <property type="entry name" value="NEUROPATHY TARGET ESTERASE/SWISS CHEESE D.MELANOGASTER"/>
    <property type="match status" value="1"/>
</dbReference>
<evidence type="ECO:0000256" key="1">
    <source>
        <dbReference type="ARBA" id="ARBA00022801"/>
    </source>
</evidence>
<organism evidence="6 7">
    <name type="scientific">Povalibacter uvarum</name>
    <dbReference type="NCBI Taxonomy" id="732238"/>
    <lineage>
        <taxon>Bacteria</taxon>
        <taxon>Pseudomonadati</taxon>
        <taxon>Pseudomonadota</taxon>
        <taxon>Gammaproteobacteria</taxon>
        <taxon>Steroidobacterales</taxon>
        <taxon>Steroidobacteraceae</taxon>
        <taxon>Povalibacter</taxon>
    </lineage>
</organism>
<dbReference type="PROSITE" id="PS51635">
    <property type="entry name" value="PNPLA"/>
    <property type="match status" value="1"/>
</dbReference>
<feature type="short sequence motif" description="GXSXG" evidence="4">
    <location>
        <begin position="48"/>
        <end position="52"/>
    </location>
</feature>
<dbReference type="SUPFAM" id="SSF52151">
    <property type="entry name" value="FabD/lysophospholipase-like"/>
    <property type="match status" value="1"/>
</dbReference>
<evidence type="ECO:0000256" key="2">
    <source>
        <dbReference type="ARBA" id="ARBA00022963"/>
    </source>
</evidence>
<dbReference type="RefSeq" id="WP_184330268.1">
    <property type="nucleotide sequence ID" value="NZ_JACHHZ010000002.1"/>
</dbReference>
<name>A0A841HH49_9GAMM</name>
<dbReference type="Proteomes" id="UP000588068">
    <property type="component" value="Unassembled WGS sequence"/>
</dbReference>
<comment type="caution">
    <text evidence="6">The sequence shown here is derived from an EMBL/GenBank/DDBJ whole genome shotgun (WGS) entry which is preliminary data.</text>
</comment>